<reference evidence="3" key="1">
    <citation type="submission" date="2021-02" db="EMBL/GenBank/DDBJ databases">
        <authorList>
            <person name="Nowell W R."/>
        </authorList>
    </citation>
    <scope>NUCLEOTIDE SEQUENCE</scope>
</reference>
<dbReference type="Proteomes" id="UP000663872">
    <property type="component" value="Unassembled WGS sequence"/>
</dbReference>
<dbReference type="InterPro" id="IPR011990">
    <property type="entry name" value="TPR-like_helical_dom_sf"/>
</dbReference>
<organism evidence="3 4">
    <name type="scientific">Rotaria socialis</name>
    <dbReference type="NCBI Taxonomy" id="392032"/>
    <lineage>
        <taxon>Eukaryota</taxon>
        <taxon>Metazoa</taxon>
        <taxon>Spiralia</taxon>
        <taxon>Gnathifera</taxon>
        <taxon>Rotifera</taxon>
        <taxon>Eurotatoria</taxon>
        <taxon>Bdelloidea</taxon>
        <taxon>Philodinida</taxon>
        <taxon>Philodinidae</taxon>
        <taxon>Rotaria</taxon>
    </lineage>
</organism>
<name>A0A821UXN5_9BILA</name>
<dbReference type="EMBL" id="CAJNYT010004671">
    <property type="protein sequence ID" value="CAF3679310.1"/>
    <property type="molecule type" value="Genomic_DNA"/>
</dbReference>
<dbReference type="SUPFAM" id="SSF48452">
    <property type="entry name" value="TPR-like"/>
    <property type="match status" value="1"/>
</dbReference>
<gene>
    <name evidence="2" type="ORF">GRG538_LOCUS26906</name>
    <name evidence="3" type="ORF">QYT958_LOCUS30551</name>
</gene>
<dbReference type="Proteomes" id="UP000663848">
    <property type="component" value="Unassembled WGS sequence"/>
</dbReference>
<evidence type="ECO:0000313" key="2">
    <source>
        <dbReference type="EMBL" id="CAF3679310.1"/>
    </source>
</evidence>
<dbReference type="EMBL" id="CAJOBR010009794">
    <property type="protein sequence ID" value="CAF4897303.1"/>
    <property type="molecule type" value="Genomic_DNA"/>
</dbReference>
<protein>
    <recommendedName>
        <fullName evidence="1">Prolyl 4-hydroxylase peptide-substrate-binding domain-containing protein</fullName>
    </recommendedName>
</protein>
<dbReference type="AlphaFoldDB" id="A0A821UXN5"/>
<feature type="domain" description="Prolyl 4-hydroxylase peptide-substrate-binding" evidence="1">
    <location>
        <begin position="60"/>
        <end position="132"/>
    </location>
</feature>
<comment type="caution">
    <text evidence="3">The sequence shown here is derived from an EMBL/GenBank/DDBJ whole genome shotgun (WGS) entry which is preliminary data.</text>
</comment>
<sequence>MVSRDLSKIIGKKWLFPSLEDYNGESIIEHYAGLAHFILHIGIATSLLRLQDTYALNTSDECYGIGHLAFRKGDFYHALMWMQEALDRLNQDNNTASIIKIIILDNLAHVTSQQGNIEHALALTEQILSIGNQQYVRLL</sequence>
<accession>A0A821UXN5</accession>
<dbReference type="Gene3D" id="1.25.40.10">
    <property type="entry name" value="Tetratricopeptide repeat domain"/>
    <property type="match status" value="1"/>
</dbReference>
<proteinExistence type="predicted"/>
<evidence type="ECO:0000259" key="1">
    <source>
        <dbReference type="Pfam" id="PF23558"/>
    </source>
</evidence>
<evidence type="ECO:0000313" key="3">
    <source>
        <dbReference type="EMBL" id="CAF4897303.1"/>
    </source>
</evidence>
<dbReference type="Pfam" id="PF23558">
    <property type="entry name" value="TPR_P4H"/>
    <property type="match status" value="1"/>
</dbReference>
<evidence type="ECO:0000313" key="4">
    <source>
        <dbReference type="Proteomes" id="UP000663848"/>
    </source>
</evidence>
<dbReference type="InterPro" id="IPR059068">
    <property type="entry name" value="TPR_P4H"/>
</dbReference>